<accession>A0AC58S528</accession>
<organism evidence="1 2">
    <name type="scientific">Nicotiana tabacum</name>
    <name type="common">Common tobacco</name>
    <dbReference type="NCBI Taxonomy" id="4097"/>
    <lineage>
        <taxon>Eukaryota</taxon>
        <taxon>Viridiplantae</taxon>
        <taxon>Streptophyta</taxon>
        <taxon>Embryophyta</taxon>
        <taxon>Tracheophyta</taxon>
        <taxon>Spermatophyta</taxon>
        <taxon>Magnoliopsida</taxon>
        <taxon>eudicotyledons</taxon>
        <taxon>Gunneridae</taxon>
        <taxon>Pentapetalae</taxon>
        <taxon>asterids</taxon>
        <taxon>lamiids</taxon>
        <taxon>Solanales</taxon>
        <taxon>Solanaceae</taxon>
        <taxon>Nicotianoideae</taxon>
        <taxon>Nicotianeae</taxon>
        <taxon>Nicotiana</taxon>
    </lineage>
</organism>
<evidence type="ECO:0000313" key="2">
    <source>
        <dbReference type="RefSeq" id="XP_075080078.1"/>
    </source>
</evidence>
<name>A0AC58S528_TOBAC</name>
<gene>
    <name evidence="2" type="primary">LOC142165416</name>
</gene>
<reference evidence="2" key="2">
    <citation type="submission" date="2025-08" db="UniProtKB">
        <authorList>
            <consortium name="RefSeq"/>
        </authorList>
    </citation>
    <scope>IDENTIFICATION</scope>
    <source>
        <tissue evidence="2">Leaf</tissue>
    </source>
</reference>
<sequence>MHIDKVDKEENPGWKIFFDGAANMKGIGIGAVLISKIEHHYPVTAQFRFYCTNIAEYKVCILGLRLAVDMGVQEVLVLGDSDLLVHQIQGELETRDLEFIPYRKYLQDLCQQFRSVEFRHIPMIHNEVANALATLALMLHHLDKAYVDPLHIQVRDHHVYFNMVDEELDGEP</sequence>
<dbReference type="Proteomes" id="UP000790787">
    <property type="component" value="Chromosome 10"/>
</dbReference>
<keyword evidence="1" id="KW-1185">Reference proteome</keyword>
<reference evidence="1" key="1">
    <citation type="journal article" date="2014" name="Nat. Commun.">
        <title>The tobacco genome sequence and its comparison with those of tomato and potato.</title>
        <authorList>
            <person name="Sierro N."/>
            <person name="Battey J.N."/>
            <person name="Ouadi S."/>
            <person name="Bakaher N."/>
            <person name="Bovet L."/>
            <person name="Willig A."/>
            <person name="Goepfert S."/>
            <person name="Peitsch M.C."/>
            <person name="Ivanov N.V."/>
        </authorList>
    </citation>
    <scope>NUCLEOTIDE SEQUENCE [LARGE SCALE GENOMIC DNA]</scope>
</reference>
<dbReference type="RefSeq" id="XP_075080078.1">
    <property type="nucleotide sequence ID" value="XM_075223977.1"/>
</dbReference>
<evidence type="ECO:0000313" key="1">
    <source>
        <dbReference type="Proteomes" id="UP000790787"/>
    </source>
</evidence>
<protein>
    <submittedName>
        <fullName evidence="2">Uncharacterized protein LOC142165416</fullName>
    </submittedName>
</protein>
<proteinExistence type="predicted"/>